<feature type="active site" description="Proton donor" evidence="3">
    <location>
        <position position="161"/>
    </location>
</feature>
<dbReference type="Pfam" id="PF07470">
    <property type="entry name" value="Glyco_hydro_88"/>
    <property type="match status" value="1"/>
</dbReference>
<dbReference type="EMBL" id="JADIMU010000040">
    <property type="protein sequence ID" value="MBO8443316.1"/>
    <property type="molecule type" value="Genomic_DNA"/>
</dbReference>
<dbReference type="AlphaFoldDB" id="A0A9D9E8L6"/>
<evidence type="ECO:0000256" key="3">
    <source>
        <dbReference type="PIRSR" id="PIRSR610905-1"/>
    </source>
</evidence>
<dbReference type="PANTHER" id="PTHR36845:SF1">
    <property type="entry name" value="HYDROLASE, PUTATIVE (AFU_ORTHOLOGUE AFUA_7G05090)-RELATED"/>
    <property type="match status" value="1"/>
</dbReference>
<dbReference type="GO" id="GO:0000272">
    <property type="term" value="P:polysaccharide catabolic process"/>
    <property type="evidence" value="ECO:0007669"/>
    <property type="project" value="TreeGrafter"/>
</dbReference>
<dbReference type="InterPro" id="IPR010905">
    <property type="entry name" value="Glyco_hydro_88"/>
</dbReference>
<comment type="caution">
    <text evidence="5">The sequence shown here is derived from an EMBL/GenBank/DDBJ whole genome shotgun (WGS) entry which is preliminary data.</text>
</comment>
<gene>
    <name evidence="5" type="ORF">IAC42_06105</name>
</gene>
<feature type="binding site" evidence="4">
    <location>
        <position position="233"/>
    </location>
    <ligand>
        <name>substrate</name>
    </ligand>
</feature>
<dbReference type="GO" id="GO:0052757">
    <property type="term" value="F:chondroitin hydrolase activity"/>
    <property type="evidence" value="ECO:0007669"/>
    <property type="project" value="TreeGrafter"/>
</dbReference>
<sequence>MKDFSTFAPLDGATLDGAIAKALEINRDSLKDYTDKFKYSHSVDGVYPQSENVEWTTGFWTGELWLSWELSHEEAFREAALRQTDSFAERIEKRIDVEHHDMGFLYSPSCVAAYKLTGSEVGRKAALEAADNLVSRFQEKGQFIQAWGRLGDVKEYRLIIDCLLNIPLLFWASRETGDGRYEDVARRHLDTAISLVLRSDDSTFHTYFFDPETGRPTHGVTAQGNRDGSAWSRGQAWGVYGTALAWRYTHEERTREVFSRCLDFFLDHLPGDIIPYWDFDFSNPSTEPRDSSALAIVICGMLEASRSMPGMEGLEDVARRLMKVLIDKCAVMPGGSCNGLLAHATYARKSQWNTCRNRGVDECNIWGDYYYLEALRRLKGEWDPYW</sequence>
<name>A0A9D9E8L6_9SPIR</name>
<dbReference type="SUPFAM" id="SSF48208">
    <property type="entry name" value="Six-hairpin glycosidases"/>
    <property type="match status" value="1"/>
</dbReference>
<dbReference type="PANTHER" id="PTHR36845">
    <property type="entry name" value="HYDROLASE, PUTATIVE (AFU_ORTHOLOGUE AFUA_7G05090)-RELATED"/>
    <property type="match status" value="1"/>
</dbReference>
<comment type="similarity">
    <text evidence="2">Belongs to the glycosyl hydrolase 88 family.</text>
</comment>
<evidence type="ECO:0000256" key="1">
    <source>
        <dbReference type="ARBA" id="ARBA00022801"/>
    </source>
</evidence>
<dbReference type="Gene3D" id="1.50.10.10">
    <property type="match status" value="1"/>
</dbReference>
<feature type="binding site" evidence="4">
    <location>
        <position position="219"/>
    </location>
    <ligand>
        <name>substrate</name>
    </ligand>
</feature>
<dbReference type="InterPro" id="IPR052369">
    <property type="entry name" value="UG_Glycosaminoglycan_Hydrolase"/>
</dbReference>
<organism evidence="5 6">
    <name type="scientific">Candidatus Aphodenecus pullistercoris</name>
    <dbReference type="NCBI Taxonomy" id="2840669"/>
    <lineage>
        <taxon>Bacteria</taxon>
        <taxon>Pseudomonadati</taxon>
        <taxon>Spirochaetota</taxon>
        <taxon>Spirochaetia</taxon>
        <taxon>Spirochaetales</taxon>
        <taxon>Candidatus Aphodenecus</taxon>
    </lineage>
</organism>
<evidence type="ECO:0000256" key="4">
    <source>
        <dbReference type="PIRSR" id="PIRSR610905-2"/>
    </source>
</evidence>
<feature type="binding site" evidence="4">
    <location>
        <position position="350"/>
    </location>
    <ligand>
        <name>substrate</name>
    </ligand>
</feature>
<feature type="binding site" evidence="4">
    <location>
        <position position="237"/>
    </location>
    <ligand>
        <name>substrate</name>
    </ligand>
</feature>
<dbReference type="InterPro" id="IPR012341">
    <property type="entry name" value="6hp_glycosidase-like_sf"/>
</dbReference>
<protein>
    <submittedName>
        <fullName evidence="5">Glycoside hydrolase family 88 protein</fullName>
    </submittedName>
</protein>
<proteinExistence type="inferred from homology"/>
<keyword evidence="1 5" id="KW-0378">Hydrolase</keyword>
<evidence type="ECO:0000313" key="6">
    <source>
        <dbReference type="Proteomes" id="UP000823633"/>
    </source>
</evidence>
<feature type="active site" description="Nucleophile" evidence="3">
    <location>
        <position position="101"/>
    </location>
</feature>
<evidence type="ECO:0000256" key="2">
    <source>
        <dbReference type="ARBA" id="ARBA00038358"/>
    </source>
</evidence>
<feature type="binding site" evidence="4">
    <location>
        <position position="221"/>
    </location>
    <ligand>
        <name>substrate</name>
    </ligand>
</feature>
<evidence type="ECO:0000313" key="5">
    <source>
        <dbReference type="EMBL" id="MBO8443316.1"/>
    </source>
</evidence>
<dbReference type="Proteomes" id="UP000823633">
    <property type="component" value="Unassembled WGS sequence"/>
</dbReference>
<reference evidence="5" key="1">
    <citation type="submission" date="2020-10" db="EMBL/GenBank/DDBJ databases">
        <authorList>
            <person name="Gilroy R."/>
        </authorList>
    </citation>
    <scope>NUCLEOTIDE SEQUENCE</scope>
    <source>
        <strain evidence="5">11167</strain>
    </source>
</reference>
<feature type="binding site" evidence="4">
    <location>
        <position position="161"/>
    </location>
    <ligand>
        <name>substrate</name>
    </ligand>
</feature>
<accession>A0A9D9E8L6</accession>
<reference evidence="5" key="2">
    <citation type="journal article" date="2021" name="PeerJ">
        <title>Extensive microbial diversity within the chicken gut microbiome revealed by metagenomics and culture.</title>
        <authorList>
            <person name="Gilroy R."/>
            <person name="Ravi A."/>
            <person name="Getino M."/>
            <person name="Pursley I."/>
            <person name="Horton D.L."/>
            <person name="Alikhan N.F."/>
            <person name="Baker D."/>
            <person name="Gharbi K."/>
            <person name="Hall N."/>
            <person name="Watson M."/>
            <person name="Adriaenssens E.M."/>
            <person name="Foster-Nyarko E."/>
            <person name="Jarju S."/>
            <person name="Secka A."/>
            <person name="Antonio M."/>
            <person name="Oren A."/>
            <person name="Chaudhuri R.R."/>
            <person name="La Ragione R."/>
            <person name="Hildebrand F."/>
            <person name="Pallen M.J."/>
        </authorList>
    </citation>
    <scope>NUCLEOTIDE SEQUENCE</scope>
    <source>
        <strain evidence="5">11167</strain>
    </source>
</reference>
<feature type="binding site" evidence="4">
    <location>
        <position position="101"/>
    </location>
    <ligand>
        <name>substrate</name>
    </ligand>
</feature>
<dbReference type="InterPro" id="IPR008928">
    <property type="entry name" value="6-hairpin_glycosidase_sf"/>
</dbReference>